<feature type="transmembrane region" description="Helical" evidence="1">
    <location>
        <begin position="91"/>
        <end position="112"/>
    </location>
</feature>
<reference evidence="3" key="1">
    <citation type="submission" date="2020-11" db="EMBL/GenBank/DDBJ databases">
        <authorList>
            <consortium name="DOE Joint Genome Institute"/>
            <person name="Ahrendt S."/>
            <person name="Riley R."/>
            <person name="Andreopoulos W."/>
            <person name="Labutti K."/>
            <person name="Pangilinan J."/>
            <person name="Ruiz-Duenas F.J."/>
            <person name="Barrasa J.M."/>
            <person name="Sanchez-Garcia M."/>
            <person name="Camarero S."/>
            <person name="Miyauchi S."/>
            <person name="Serrano A."/>
            <person name="Linde D."/>
            <person name="Babiker R."/>
            <person name="Drula E."/>
            <person name="Ayuso-Fernandez I."/>
            <person name="Pacheco R."/>
            <person name="Padilla G."/>
            <person name="Ferreira P."/>
            <person name="Barriuso J."/>
            <person name="Kellner H."/>
            <person name="Castanera R."/>
            <person name="Alfaro M."/>
            <person name="Ramirez L."/>
            <person name="Pisabarro A.G."/>
            <person name="Kuo A."/>
            <person name="Tritt A."/>
            <person name="Lipzen A."/>
            <person name="He G."/>
            <person name="Yan M."/>
            <person name="Ng V."/>
            <person name="Cullen D."/>
            <person name="Martin F."/>
            <person name="Rosso M.-N."/>
            <person name="Henrissat B."/>
            <person name="Hibbett D."/>
            <person name="Martinez A.T."/>
            <person name="Grigoriev I.V."/>
        </authorList>
    </citation>
    <scope>NUCLEOTIDE SEQUENCE</scope>
    <source>
        <strain evidence="3">CBS 247.69</strain>
    </source>
</reference>
<protein>
    <recommendedName>
        <fullName evidence="2">DUF6534 domain-containing protein</fullName>
    </recommendedName>
</protein>
<evidence type="ECO:0000259" key="2">
    <source>
        <dbReference type="Pfam" id="PF20152"/>
    </source>
</evidence>
<dbReference type="Pfam" id="PF20152">
    <property type="entry name" value="DUF6534"/>
    <property type="match status" value="1"/>
</dbReference>
<accession>A0A9P5Y2H3</accession>
<dbReference type="AlphaFoldDB" id="A0A9P5Y2H3"/>
<feature type="transmembrane region" description="Helical" evidence="1">
    <location>
        <begin position="231"/>
        <end position="250"/>
    </location>
</feature>
<evidence type="ECO:0000313" key="4">
    <source>
        <dbReference type="Proteomes" id="UP000807353"/>
    </source>
</evidence>
<name>A0A9P5Y2H3_9AGAR</name>
<comment type="caution">
    <text evidence="3">The sequence shown here is derived from an EMBL/GenBank/DDBJ whole genome shotgun (WGS) entry which is preliminary data.</text>
</comment>
<keyword evidence="1" id="KW-0472">Membrane</keyword>
<feature type="domain" description="DUF6534" evidence="2">
    <location>
        <begin position="166"/>
        <end position="253"/>
    </location>
</feature>
<evidence type="ECO:0000256" key="1">
    <source>
        <dbReference type="SAM" id="Phobius"/>
    </source>
</evidence>
<evidence type="ECO:0000313" key="3">
    <source>
        <dbReference type="EMBL" id="KAF9461113.1"/>
    </source>
</evidence>
<dbReference type="OrthoDB" id="2953893at2759"/>
<organism evidence="3 4">
    <name type="scientific">Collybia nuda</name>
    <dbReference type="NCBI Taxonomy" id="64659"/>
    <lineage>
        <taxon>Eukaryota</taxon>
        <taxon>Fungi</taxon>
        <taxon>Dikarya</taxon>
        <taxon>Basidiomycota</taxon>
        <taxon>Agaricomycotina</taxon>
        <taxon>Agaricomycetes</taxon>
        <taxon>Agaricomycetidae</taxon>
        <taxon>Agaricales</taxon>
        <taxon>Tricholomatineae</taxon>
        <taxon>Clitocybaceae</taxon>
        <taxon>Collybia</taxon>
    </lineage>
</organism>
<dbReference type="InterPro" id="IPR045339">
    <property type="entry name" value="DUF6534"/>
</dbReference>
<dbReference type="Proteomes" id="UP000807353">
    <property type="component" value="Unassembled WGS sequence"/>
</dbReference>
<feature type="transmembrane region" description="Helical" evidence="1">
    <location>
        <begin position="20"/>
        <end position="41"/>
    </location>
</feature>
<dbReference type="PANTHER" id="PTHR40465">
    <property type="entry name" value="CHROMOSOME 1, WHOLE GENOME SHOTGUN SEQUENCE"/>
    <property type="match status" value="1"/>
</dbReference>
<feature type="transmembrane region" description="Helical" evidence="1">
    <location>
        <begin position="53"/>
        <end position="79"/>
    </location>
</feature>
<proteinExistence type="predicted"/>
<sequence length="337" mass="36975">MASATTPTPSEIAKSTAPLLLGSILNWGLYGGLCVQSYYYYVAFPKDRTMVKALVYGLFLVETVQSILIAHDVFAFFAFGFGDFVAASDPHLTWLDGPVMTAIASCTVQIYFARQIYAISGSKLAGITIVLSISAIISGVKALQLGDLNVLQAQAHTTIAIWLVGSAVCDIIIAIFLVYFLSRKTTGFKTTQTLITKLMRLTIETGSSYTLATIAIVDVVLFLAFPENSYHVAPALILGKLYSNTLLTTLNSRLLIVNSRSNTSDELNSYRLENTGQNFVSSNQRMRIPGVNPRSKRDDTAVTVNIEREVWTNNIPMDRLDDQESTRNKVKAMEDLA</sequence>
<gene>
    <name evidence="3" type="ORF">BDZ94DRAFT_1237980</name>
</gene>
<dbReference type="PANTHER" id="PTHR40465:SF1">
    <property type="entry name" value="DUF6534 DOMAIN-CONTAINING PROTEIN"/>
    <property type="match status" value="1"/>
</dbReference>
<dbReference type="EMBL" id="MU150289">
    <property type="protein sequence ID" value="KAF9461113.1"/>
    <property type="molecule type" value="Genomic_DNA"/>
</dbReference>
<keyword evidence="4" id="KW-1185">Reference proteome</keyword>
<feature type="transmembrane region" description="Helical" evidence="1">
    <location>
        <begin position="201"/>
        <end position="225"/>
    </location>
</feature>
<feature type="transmembrane region" description="Helical" evidence="1">
    <location>
        <begin position="124"/>
        <end position="144"/>
    </location>
</feature>
<keyword evidence="1" id="KW-0812">Transmembrane</keyword>
<feature type="transmembrane region" description="Helical" evidence="1">
    <location>
        <begin position="159"/>
        <end position="181"/>
    </location>
</feature>
<keyword evidence="1" id="KW-1133">Transmembrane helix</keyword>